<sequence>MDILLVNQCCRLQVSRKCVRACPLFIGVSNAFASN</sequence>
<organism evidence="1">
    <name type="scientific">Manihot esculenta</name>
    <name type="common">Cassava</name>
    <name type="synonym">Jatropha manihot</name>
    <dbReference type="NCBI Taxonomy" id="3983"/>
    <lineage>
        <taxon>Eukaryota</taxon>
        <taxon>Viridiplantae</taxon>
        <taxon>Streptophyta</taxon>
        <taxon>Embryophyta</taxon>
        <taxon>Tracheophyta</taxon>
        <taxon>Spermatophyta</taxon>
        <taxon>Magnoliopsida</taxon>
        <taxon>eudicotyledons</taxon>
        <taxon>Gunneridae</taxon>
        <taxon>Pentapetalae</taxon>
        <taxon>rosids</taxon>
        <taxon>fabids</taxon>
        <taxon>Malpighiales</taxon>
        <taxon>Euphorbiaceae</taxon>
        <taxon>Crotonoideae</taxon>
        <taxon>Manihoteae</taxon>
        <taxon>Manihot</taxon>
    </lineage>
</organism>
<reference evidence="1" key="1">
    <citation type="submission" date="2016-02" db="EMBL/GenBank/DDBJ databases">
        <title>WGS assembly of Manihot esculenta.</title>
        <authorList>
            <person name="Bredeson J.V."/>
            <person name="Prochnik S.E."/>
            <person name="Lyons J.B."/>
            <person name="Schmutz J."/>
            <person name="Grimwood J."/>
            <person name="Vrebalov J."/>
            <person name="Bart R.S."/>
            <person name="Amuge T."/>
            <person name="Ferguson M.E."/>
            <person name="Green R."/>
            <person name="Putnam N."/>
            <person name="Stites J."/>
            <person name="Rounsley S."/>
            <person name="Rokhsar D.S."/>
        </authorList>
    </citation>
    <scope>NUCLEOTIDE SEQUENCE [LARGE SCALE GENOMIC DNA]</scope>
    <source>
        <tissue evidence="1">Leaf</tissue>
    </source>
</reference>
<gene>
    <name evidence="1" type="ORF">MANES_03G175200</name>
</gene>
<evidence type="ECO:0000313" key="1">
    <source>
        <dbReference type="EMBL" id="OAY55720.1"/>
    </source>
</evidence>
<dbReference type="EMBL" id="CM004389">
    <property type="protein sequence ID" value="OAY55720.1"/>
    <property type="molecule type" value="Genomic_DNA"/>
</dbReference>
<dbReference type="AlphaFoldDB" id="A0A2C9WAK0"/>
<accession>A0A2C9WAK0</accession>
<proteinExistence type="predicted"/>
<name>A0A2C9WAK0_MANES</name>
<protein>
    <submittedName>
        <fullName evidence="1">Uncharacterized protein</fullName>
    </submittedName>
</protein>